<feature type="region of interest" description="Disordered" evidence="1">
    <location>
        <begin position="79"/>
        <end position="151"/>
    </location>
</feature>
<proteinExistence type="predicted"/>
<evidence type="ECO:0000256" key="1">
    <source>
        <dbReference type="SAM" id="MobiDB-lite"/>
    </source>
</evidence>
<keyword evidence="4" id="KW-1185">Reference proteome</keyword>
<dbReference type="AlphaFoldDB" id="A0A161MDV0"/>
<accession>A0A161MDV0</accession>
<dbReference type="PANTHER" id="PTHR30007">
    <property type="entry name" value="PHP DOMAIN PROTEIN"/>
    <property type="match status" value="1"/>
</dbReference>
<reference evidence="4" key="2">
    <citation type="submission" date="2016-04" db="EMBL/GenBank/DDBJ databases">
        <title>Planomonospora sphaerica JCM9374 whole genome shotgun sequence.</title>
        <authorList>
            <person name="Suzuki T."/>
            <person name="Dohra H."/>
            <person name="Kodani S."/>
        </authorList>
    </citation>
    <scope>NUCLEOTIDE SEQUENCE [LARGE SCALE GENOMIC DNA]</scope>
    <source>
        <strain evidence="4">JCM 9374</strain>
    </source>
</reference>
<protein>
    <submittedName>
        <fullName evidence="3">Transposase</fullName>
    </submittedName>
</protein>
<dbReference type="RefSeq" id="WP_197287205.1">
    <property type="nucleotide sequence ID" value="NZ_BDCX01000015.1"/>
</dbReference>
<evidence type="ECO:0000313" key="3">
    <source>
        <dbReference type="EMBL" id="GAT69923.1"/>
    </source>
</evidence>
<name>A0A161MDV0_9ACTN</name>
<dbReference type="STRING" id="161355.PS9374_05603"/>
<feature type="domain" description="Insertion element IS402-like" evidence="2">
    <location>
        <begin position="8"/>
        <end position="63"/>
    </location>
</feature>
<dbReference type="Proteomes" id="UP000077701">
    <property type="component" value="Unassembled WGS sequence"/>
</dbReference>
<gene>
    <name evidence="3" type="ORF">PS9374_05603</name>
</gene>
<sequence length="151" mass="16640">MAWKTTHPSVSGREGNYAMCEIVNAIRYQGRTGVQWDFLPHDLLPKSATYYYFTKWRDDGTDQVICDLLRRYLQESKGRKADPSPAVLDTQSVHAAAGVPAATTGKDVAKRSRGANAAWPQARSSWYRGGGAGRLRAREHRGNGPAGPGRH</sequence>
<dbReference type="InterPro" id="IPR025161">
    <property type="entry name" value="IS402-like_dom"/>
</dbReference>
<dbReference type="EMBL" id="BDCX01000015">
    <property type="protein sequence ID" value="GAT69923.1"/>
    <property type="molecule type" value="Genomic_DNA"/>
</dbReference>
<dbReference type="Pfam" id="PF13340">
    <property type="entry name" value="DUF4096"/>
    <property type="match status" value="1"/>
</dbReference>
<dbReference type="PANTHER" id="PTHR30007:SF0">
    <property type="entry name" value="TRANSPOSASE"/>
    <property type="match status" value="1"/>
</dbReference>
<comment type="caution">
    <text evidence="3">The sequence shown here is derived from an EMBL/GenBank/DDBJ whole genome shotgun (WGS) entry which is preliminary data.</text>
</comment>
<evidence type="ECO:0000259" key="2">
    <source>
        <dbReference type="Pfam" id="PF13340"/>
    </source>
</evidence>
<organism evidence="3 4">
    <name type="scientific">Planomonospora sphaerica</name>
    <dbReference type="NCBI Taxonomy" id="161355"/>
    <lineage>
        <taxon>Bacteria</taxon>
        <taxon>Bacillati</taxon>
        <taxon>Actinomycetota</taxon>
        <taxon>Actinomycetes</taxon>
        <taxon>Streptosporangiales</taxon>
        <taxon>Streptosporangiaceae</taxon>
        <taxon>Planomonospora</taxon>
    </lineage>
</organism>
<reference evidence="3 4" key="1">
    <citation type="journal article" date="2016" name="Genome Announc.">
        <title>Draft Genome Sequence of Planomonospora sphaerica JCM9374, a Rare Actinomycete.</title>
        <authorList>
            <person name="Dohra H."/>
            <person name="Suzuki T."/>
            <person name="Inoue Y."/>
            <person name="Kodani S."/>
        </authorList>
    </citation>
    <scope>NUCLEOTIDE SEQUENCE [LARGE SCALE GENOMIC DNA]</scope>
    <source>
        <strain evidence="3 4">JCM 9374</strain>
    </source>
</reference>
<evidence type="ECO:0000313" key="4">
    <source>
        <dbReference type="Proteomes" id="UP000077701"/>
    </source>
</evidence>